<accession>A0A9N9DRJ3</accession>
<protein>
    <submittedName>
        <fullName evidence="1">9423_t:CDS:1</fullName>
    </submittedName>
</protein>
<comment type="caution">
    <text evidence="1">The sequence shown here is derived from an EMBL/GenBank/DDBJ whole genome shotgun (WGS) entry which is preliminary data.</text>
</comment>
<keyword evidence="2" id="KW-1185">Reference proteome</keyword>
<dbReference type="Proteomes" id="UP000789375">
    <property type="component" value="Unassembled WGS sequence"/>
</dbReference>
<reference evidence="1" key="1">
    <citation type="submission" date="2021-06" db="EMBL/GenBank/DDBJ databases">
        <authorList>
            <person name="Kallberg Y."/>
            <person name="Tangrot J."/>
            <person name="Rosling A."/>
        </authorList>
    </citation>
    <scope>NUCLEOTIDE SEQUENCE</scope>
    <source>
        <strain evidence="1">87-6 pot B 2015</strain>
    </source>
</reference>
<dbReference type="EMBL" id="CAJVPP010004344">
    <property type="protein sequence ID" value="CAG8648289.1"/>
    <property type="molecule type" value="Genomic_DNA"/>
</dbReference>
<gene>
    <name evidence="1" type="ORF">FMOSSE_LOCUS11342</name>
</gene>
<dbReference type="AlphaFoldDB" id="A0A9N9DRJ3"/>
<proteinExistence type="predicted"/>
<organism evidence="1 2">
    <name type="scientific">Funneliformis mosseae</name>
    <name type="common">Endomycorrhizal fungus</name>
    <name type="synonym">Glomus mosseae</name>
    <dbReference type="NCBI Taxonomy" id="27381"/>
    <lineage>
        <taxon>Eukaryota</taxon>
        <taxon>Fungi</taxon>
        <taxon>Fungi incertae sedis</taxon>
        <taxon>Mucoromycota</taxon>
        <taxon>Glomeromycotina</taxon>
        <taxon>Glomeromycetes</taxon>
        <taxon>Glomerales</taxon>
        <taxon>Glomeraceae</taxon>
        <taxon>Funneliformis</taxon>
    </lineage>
</organism>
<evidence type="ECO:0000313" key="2">
    <source>
        <dbReference type="Proteomes" id="UP000789375"/>
    </source>
</evidence>
<evidence type="ECO:0000313" key="1">
    <source>
        <dbReference type="EMBL" id="CAG8648289.1"/>
    </source>
</evidence>
<sequence>VDGQPQNDKEVISEVLPEISADDDSVVDQFKQHAPVCKANDVILEVLPEVNSKLSEKREIGEFLNEADKKRLQHSKLSRNKKIVTIGNDQDLKLSLSTDNYITCTYSKNAETSGLIAIQLLDRNQVTEQILKCDLSRPISSVALVKLHNESILNNAIKGFT</sequence>
<feature type="non-terminal residue" evidence="1">
    <location>
        <position position="161"/>
    </location>
</feature>
<name>A0A9N9DRJ3_FUNMO</name>